<protein>
    <submittedName>
        <fullName evidence="1">Uncharacterized protein</fullName>
    </submittedName>
</protein>
<keyword evidence="2" id="KW-1185">Reference proteome</keyword>
<dbReference type="InterPro" id="IPR013083">
    <property type="entry name" value="Znf_RING/FYVE/PHD"/>
</dbReference>
<dbReference type="Gene3D" id="3.30.40.10">
    <property type="entry name" value="Zinc/RING finger domain, C3HC4 (zinc finger)"/>
    <property type="match status" value="1"/>
</dbReference>
<name>A0AAN8XRU0_HALRR</name>
<dbReference type="SUPFAM" id="SSF57903">
    <property type="entry name" value="FYVE/PHD zinc finger"/>
    <property type="match status" value="1"/>
</dbReference>
<dbReference type="AlphaFoldDB" id="A0AAN8XRU0"/>
<evidence type="ECO:0000313" key="1">
    <source>
        <dbReference type="EMBL" id="KAK7084508.1"/>
    </source>
</evidence>
<dbReference type="EMBL" id="JAXCGZ010002067">
    <property type="protein sequence ID" value="KAK7084508.1"/>
    <property type="molecule type" value="Genomic_DNA"/>
</dbReference>
<gene>
    <name evidence="1" type="ORF">SK128_017986</name>
</gene>
<sequence>MDDRKSAEKTRWLAGMDSGQQIELVEQDKKRCKECGYLGKMNEVQNCGSCKMEGKKNISRKVCTYIVSQNDEGLQCDGSQGWYHREYEEVKKSLYLELGKIVGMCWHCSDCKTEIKTNHEDAKKLKEMNEELI</sequence>
<evidence type="ECO:0000313" key="2">
    <source>
        <dbReference type="Proteomes" id="UP001381693"/>
    </source>
</evidence>
<dbReference type="Proteomes" id="UP001381693">
    <property type="component" value="Unassembled WGS sequence"/>
</dbReference>
<dbReference type="InterPro" id="IPR011011">
    <property type="entry name" value="Znf_FYVE_PHD"/>
</dbReference>
<reference evidence="1 2" key="1">
    <citation type="submission" date="2023-11" db="EMBL/GenBank/DDBJ databases">
        <title>Halocaridina rubra genome assembly.</title>
        <authorList>
            <person name="Smith C."/>
        </authorList>
    </citation>
    <scope>NUCLEOTIDE SEQUENCE [LARGE SCALE GENOMIC DNA]</scope>
    <source>
        <strain evidence="1">EP-1</strain>
        <tissue evidence="1">Whole</tissue>
    </source>
</reference>
<accession>A0AAN8XRU0</accession>
<organism evidence="1 2">
    <name type="scientific">Halocaridina rubra</name>
    <name type="common">Hawaiian red shrimp</name>
    <dbReference type="NCBI Taxonomy" id="373956"/>
    <lineage>
        <taxon>Eukaryota</taxon>
        <taxon>Metazoa</taxon>
        <taxon>Ecdysozoa</taxon>
        <taxon>Arthropoda</taxon>
        <taxon>Crustacea</taxon>
        <taxon>Multicrustacea</taxon>
        <taxon>Malacostraca</taxon>
        <taxon>Eumalacostraca</taxon>
        <taxon>Eucarida</taxon>
        <taxon>Decapoda</taxon>
        <taxon>Pleocyemata</taxon>
        <taxon>Caridea</taxon>
        <taxon>Atyoidea</taxon>
        <taxon>Atyidae</taxon>
        <taxon>Halocaridina</taxon>
    </lineage>
</organism>
<proteinExistence type="predicted"/>
<comment type="caution">
    <text evidence="1">The sequence shown here is derived from an EMBL/GenBank/DDBJ whole genome shotgun (WGS) entry which is preliminary data.</text>
</comment>